<gene>
    <name evidence="2" type="ORF">AAFH96_06030</name>
</gene>
<dbReference type="EMBL" id="JBCGDC010000011">
    <property type="protein sequence ID" value="MFB6392664.1"/>
    <property type="molecule type" value="Genomic_DNA"/>
</dbReference>
<proteinExistence type="predicted"/>
<sequence length="64" mass="7769">MNAVPPALVGLAGLALVLFLGWLVWRWAHPVDYWYDDEDEDEDGEVVYYEYEEVWYEETYYEER</sequence>
<reference evidence="2 3" key="1">
    <citation type="submission" date="2024-04" db="EMBL/GenBank/DDBJ databases">
        <title>Polymorphospora sp. isolated from Baiyangdian Lake in Xiong'an New Area.</title>
        <authorList>
            <person name="Zhang X."/>
            <person name="Liu J."/>
        </authorList>
    </citation>
    <scope>NUCLEOTIDE SEQUENCE [LARGE SCALE GENOMIC DNA]</scope>
    <source>
        <strain evidence="2 3">2-325</strain>
    </source>
</reference>
<evidence type="ECO:0000313" key="2">
    <source>
        <dbReference type="EMBL" id="MFB6392664.1"/>
    </source>
</evidence>
<evidence type="ECO:0000256" key="1">
    <source>
        <dbReference type="SAM" id="Phobius"/>
    </source>
</evidence>
<name>A0ABV5CKZ9_9ACTN</name>
<comment type="caution">
    <text evidence="2">The sequence shown here is derived from an EMBL/GenBank/DDBJ whole genome shotgun (WGS) entry which is preliminary data.</text>
</comment>
<keyword evidence="3" id="KW-1185">Reference proteome</keyword>
<keyword evidence="1" id="KW-0812">Transmembrane</keyword>
<protein>
    <submittedName>
        <fullName evidence="2">Uncharacterized protein</fullName>
    </submittedName>
</protein>
<evidence type="ECO:0000313" key="3">
    <source>
        <dbReference type="Proteomes" id="UP001582793"/>
    </source>
</evidence>
<organism evidence="2 3">
    <name type="scientific">Polymorphospora lycopeni</name>
    <dbReference type="NCBI Taxonomy" id="3140240"/>
    <lineage>
        <taxon>Bacteria</taxon>
        <taxon>Bacillati</taxon>
        <taxon>Actinomycetota</taxon>
        <taxon>Actinomycetes</taxon>
        <taxon>Micromonosporales</taxon>
        <taxon>Micromonosporaceae</taxon>
        <taxon>Polymorphospora</taxon>
    </lineage>
</organism>
<feature type="transmembrane region" description="Helical" evidence="1">
    <location>
        <begin position="6"/>
        <end position="25"/>
    </location>
</feature>
<dbReference type="RefSeq" id="WP_375733380.1">
    <property type="nucleotide sequence ID" value="NZ_JBCGDC010000011.1"/>
</dbReference>
<keyword evidence="1" id="KW-1133">Transmembrane helix</keyword>
<dbReference type="Proteomes" id="UP001582793">
    <property type="component" value="Unassembled WGS sequence"/>
</dbReference>
<keyword evidence="1" id="KW-0472">Membrane</keyword>
<accession>A0ABV5CKZ9</accession>